<evidence type="ECO:0000256" key="1">
    <source>
        <dbReference type="SAM" id="MobiDB-lite"/>
    </source>
</evidence>
<evidence type="ECO:0000313" key="3">
    <source>
        <dbReference type="EMBL" id="CAF3742905.1"/>
    </source>
</evidence>
<organism evidence="2 4">
    <name type="scientific">Didymodactylos carnosus</name>
    <dbReference type="NCBI Taxonomy" id="1234261"/>
    <lineage>
        <taxon>Eukaryota</taxon>
        <taxon>Metazoa</taxon>
        <taxon>Spiralia</taxon>
        <taxon>Gnathifera</taxon>
        <taxon>Rotifera</taxon>
        <taxon>Eurotatoria</taxon>
        <taxon>Bdelloidea</taxon>
        <taxon>Philodinida</taxon>
        <taxon>Philodinidae</taxon>
        <taxon>Didymodactylos</taxon>
    </lineage>
</organism>
<feature type="non-terminal residue" evidence="2">
    <location>
        <position position="1"/>
    </location>
</feature>
<dbReference type="EMBL" id="CAJOBA010005421">
    <property type="protein sequence ID" value="CAF3742905.1"/>
    <property type="molecule type" value="Genomic_DNA"/>
</dbReference>
<protein>
    <submittedName>
        <fullName evidence="2">Uncharacterized protein</fullName>
    </submittedName>
</protein>
<evidence type="ECO:0000313" key="4">
    <source>
        <dbReference type="Proteomes" id="UP000677228"/>
    </source>
</evidence>
<comment type="caution">
    <text evidence="2">The sequence shown here is derived from an EMBL/GenBank/DDBJ whole genome shotgun (WGS) entry which is preliminary data.</text>
</comment>
<dbReference type="Proteomes" id="UP000682733">
    <property type="component" value="Unassembled WGS sequence"/>
</dbReference>
<name>A0A8S2DUK4_9BILA</name>
<sequence>MKDPQPHYSTLRGAMNSSSATIPTKGTLHTSLDGMRQKYDGKQWRATPGSTSRSLLTLINSHNQTLRQTLNHSQANHSSKKIQKKQGERS</sequence>
<gene>
    <name evidence="2" type="ORF">OVA965_LOCUS13127</name>
    <name evidence="3" type="ORF">TMI583_LOCUS13130</name>
</gene>
<feature type="region of interest" description="Disordered" evidence="1">
    <location>
        <begin position="1"/>
        <end position="32"/>
    </location>
</feature>
<feature type="region of interest" description="Disordered" evidence="1">
    <location>
        <begin position="69"/>
        <end position="90"/>
    </location>
</feature>
<accession>A0A8S2DUK4</accession>
<feature type="compositionally biased region" description="Polar residues" evidence="1">
    <location>
        <begin position="15"/>
        <end position="30"/>
    </location>
</feature>
<reference evidence="2" key="1">
    <citation type="submission" date="2021-02" db="EMBL/GenBank/DDBJ databases">
        <authorList>
            <person name="Nowell W R."/>
        </authorList>
    </citation>
    <scope>NUCLEOTIDE SEQUENCE</scope>
</reference>
<dbReference type="EMBL" id="CAJNOK010005415">
    <property type="protein sequence ID" value="CAF0971535.1"/>
    <property type="molecule type" value="Genomic_DNA"/>
</dbReference>
<evidence type="ECO:0000313" key="2">
    <source>
        <dbReference type="EMBL" id="CAF0971535.1"/>
    </source>
</evidence>
<dbReference type="Proteomes" id="UP000677228">
    <property type="component" value="Unassembled WGS sequence"/>
</dbReference>
<proteinExistence type="predicted"/>
<dbReference type="AlphaFoldDB" id="A0A8S2DUK4"/>